<feature type="active site" description="Proton acceptor" evidence="3">
    <location>
        <position position="575"/>
    </location>
</feature>
<dbReference type="PROSITE" id="PS00624">
    <property type="entry name" value="GMC_OXRED_2"/>
    <property type="match status" value="1"/>
</dbReference>
<evidence type="ECO:0000256" key="2">
    <source>
        <dbReference type="ARBA" id="ARBA00010790"/>
    </source>
</evidence>
<evidence type="ECO:0000256" key="4">
    <source>
        <dbReference type="PIRSR" id="PIRSR000137-2"/>
    </source>
</evidence>
<dbReference type="InterPro" id="IPR036188">
    <property type="entry name" value="FAD/NAD-bd_sf"/>
</dbReference>
<organism evidence="6 7">
    <name type="scientific">Lentinula guzmanii</name>
    <dbReference type="NCBI Taxonomy" id="2804957"/>
    <lineage>
        <taxon>Eukaryota</taxon>
        <taxon>Fungi</taxon>
        <taxon>Dikarya</taxon>
        <taxon>Basidiomycota</taxon>
        <taxon>Agaricomycotina</taxon>
        <taxon>Agaricomycetes</taxon>
        <taxon>Agaricomycetidae</taxon>
        <taxon>Agaricales</taxon>
        <taxon>Marasmiineae</taxon>
        <taxon>Omphalotaceae</taxon>
        <taxon>Lentinula</taxon>
    </lineage>
</organism>
<protein>
    <submittedName>
        <fullName evidence="6">Alcohol oxidase</fullName>
    </submittedName>
</protein>
<dbReference type="SUPFAM" id="SSF54373">
    <property type="entry name" value="FAD-linked reductases, C-terminal domain"/>
    <property type="match status" value="1"/>
</dbReference>
<accession>A0AA38JW38</accession>
<reference evidence="6" key="1">
    <citation type="submission" date="2022-08" db="EMBL/GenBank/DDBJ databases">
        <authorList>
            <consortium name="DOE Joint Genome Institute"/>
            <person name="Min B."/>
            <person name="Sierra-Patev S."/>
            <person name="Naranjo-Ortiz M."/>
            <person name="Looney B."/>
            <person name="Konkel Z."/>
            <person name="Slot J.C."/>
            <person name="Sakamoto Y."/>
            <person name="Steenwyk J.L."/>
            <person name="Rokas A."/>
            <person name="Carro J."/>
            <person name="Camarero S."/>
            <person name="Ferreira P."/>
            <person name="Molpeceres G."/>
            <person name="Ruiz-duenas F.J."/>
            <person name="Serrano A."/>
            <person name="Henrissat B."/>
            <person name="Drula E."/>
            <person name="Hughes K.W."/>
            <person name="Mata J.L."/>
            <person name="Ishikawa N.K."/>
            <person name="Vargas-Isla R."/>
            <person name="Ushijima S."/>
            <person name="Smith C.A."/>
            <person name="Ahrendt S."/>
            <person name="Andreopoulos W."/>
            <person name="He G."/>
            <person name="LaButti K."/>
            <person name="Lipzen A."/>
            <person name="Ng V."/>
            <person name="Riley R."/>
            <person name="Sandor L."/>
            <person name="Barry K."/>
            <person name="Martinez A.T."/>
            <person name="Xiao Y."/>
            <person name="Gibbons J.G."/>
            <person name="Terashima K."/>
            <person name="Hibbett D.S."/>
            <person name="Grigoriev I.V."/>
        </authorList>
    </citation>
    <scope>NUCLEOTIDE SEQUENCE</scope>
    <source>
        <strain evidence="6">ET3784</strain>
    </source>
</reference>
<dbReference type="Proteomes" id="UP001176059">
    <property type="component" value="Unassembled WGS sequence"/>
</dbReference>
<keyword evidence="4" id="KW-0285">Flavoprotein</keyword>
<dbReference type="Pfam" id="PF05199">
    <property type="entry name" value="GMC_oxred_C"/>
    <property type="match status" value="1"/>
</dbReference>
<reference evidence="6" key="2">
    <citation type="journal article" date="2023" name="Proc. Natl. Acad. Sci. U.S.A.">
        <title>A global phylogenomic analysis of the shiitake genus Lentinula.</title>
        <authorList>
            <person name="Sierra-Patev S."/>
            <person name="Min B."/>
            <person name="Naranjo-Ortiz M."/>
            <person name="Looney B."/>
            <person name="Konkel Z."/>
            <person name="Slot J.C."/>
            <person name="Sakamoto Y."/>
            <person name="Steenwyk J.L."/>
            <person name="Rokas A."/>
            <person name="Carro J."/>
            <person name="Camarero S."/>
            <person name="Ferreira P."/>
            <person name="Molpeceres G."/>
            <person name="Ruiz-Duenas F.J."/>
            <person name="Serrano A."/>
            <person name="Henrissat B."/>
            <person name="Drula E."/>
            <person name="Hughes K.W."/>
            <person name="Mata J.L."/>
            <person name="Ishikawa N.K."/>
            <person name="Vargas-Isla R."/>
            <person name="Ushijima S."/>
            <person name="Smith C.A."/>
            <person name="Donoghue J."/>
            <person name="Ahrendt S."/>
            <person name="Andreopoulos W."/>
            <person name="He G."/>
            <person name="LaButti K."/>
            <person name="Lipzen A."/>
            <person name="Ng V."/>
            <person name="Riley R."/>
            <person name="Sandor L."/>
            <person name="Barry K."/>
            <person name="Martinez A.T."/>
            <person name="Xiao Y."/>
            <person name="Gibbons J.G."/>
            <person name="Terashima K."/>
            <person name="Grigoriev I.V."/>
            <person name="Hibbett D."/>
        </authorList>
    </citation>
    <scope>NUCLEOTIDE SEQUENCE</scope>
    <source>
        <strain evidence="6">ET3784</strain>
    </source>
</reference>
<dbReference type="PANTHER" id="PTHR11552:SF219">
    <property type="entry name" value="GLUCOSE-METHANOL-CHOLINE OXIDOREDUCTASE N-TERMINAL DOMAIN-CONTAINING PROTEIN"/>
    <property type="match status" value="1"/>
</dbReference>
<dbReference type="PANTHER" id="PTHR11552">
    <property type="entry name" value="GLUCOSE-METHANOL-CHOLINE GMC OXIDOREDUCTASE"/>
    <property type="match status" value="1"/>
</dbReference>
<dbReference type="EMBL" id="JANVFO010000004">
    <property type="protein sequence ID" value="KAJ3736656.1"/>
    <property type="molecule type" value="Genomic_DNA"/>
</dbReference>
<evidence type="ECO:0000259" key="5">
    <source>
        <dbReference type="PROSITE" id="PS00624"/>
    </source>
</evidence>
<feature type="active site" description="Proton donor" evidence="3">
    <location>
        <position position="529"/>
    </location>
</feature>
<dbReference type="GO" id="GO:0016614">
    <property type="term" value="F:oxidoreductase activity, acting on CH-OH group of donors"/>
    <property type="evidence" value="ECO:0007669"/>
    <property type="project" value="InterPro"/>
</dbReference>
<name>A0AA38JW38_9AGAR</name>
<gene>
    <name evidence="6" type="ORF">DFJ43DRAFT_515544</name>
</gene>
<evidence type="ECO:0000313" key="7">
    <source>
        <dbReference type="Proteomes" id="UP001176059"/>
    </source>
</evidence>
<comment type="caution">
    <text evidence="6">The sequence shown here is derived from an EMBL/GenBank/DDBJ whole genome shotgun (WGS) entry which is preliminary data.</text>
</comment>
<dbReference type="InterPro" id="IPR007867">
    <property type="entry name" value="GMC_OxRtase_C"/>
</dbReference>
<evidence type="ECO:0000256" key="1">
    <source>
        <dbReference type="ARBA" id="ARBA00001974"/>
    </source>
</evidence>
<comment type="similarity">
    <text evidence="2">Belongs to the GMC oxidoreductase family.</text>
</comment>
<dbReference type="AlphaFoldDB" id="A0AA38JW38"/>
<dbReference type="InterPro" id="IPR000172">
    <property type="entry name" value="GMC_OxRdtase_N"/>
</dbReference>
<keyword evidence="4" id="KW-0274">FAD</keyword>
<dbReference type="InterPro" id="IPR012132">
    <property type="entry name" value="GMC_OxRdtase"/>
</dbReference>
<comment type="cofactor">
    <cofactor evidence="1 4">
        <name>FAD</name>
        <dbReference type="ChEBI" id="CHEBI:57692"/>
    </cofactor>
</comment>
<sequence>MMSAAHINWSTGTLLHSIMWPFSCYPELSLRDISDEYDFIVVGGGTAGAALANRLSTQEANKVLLIERGSVADNWASRVPLLSADFASDGSRTRKVLSAPQDILGRSLELYTGSALGGTSRINQMLYGRGLPAEYNAWRDAGNPGWGWEDIKPYFLKSERALYPSDPSVHNTEGEWCNQATETDGLAFPGFLNVIEASENIGLPKISDINSPVHPAIGCGLLHFTRDKNQHRSSTYSAFLPMNLVLQRASRLHIVTRTDAIKLTLKPDTSSDKLDVEGVILSSSLYPGQRFVKARKEVIICAGPFGSPQLLMLSGIGPALHLKEKGITLVKDLPAVGSNLQDHFGVSVAFEVPMSHSLLSLQKRPWRFFIELFKYLLFGTGMLLAPVLQMALFASSTLLDSGGLPKSPVEDKPDVLPDIEIMPMAYDSTDNPEMNRGMFSFLNVLLHPKSKGTVRLSSRNPSDPLIIDPQYLSNPADYAPLRASLKLTLRLRDRMLKQGYPLKDFGVPDGEDDASLDKFICKRNRTTYHYSSTCRMGPDNGKEDGGVVNEELFVHGFGNLRVADSSVFPWVLGTHLQAPAVAVAEKCADMVLSRYQAV</sequence>
<dbReference type="Gene3D" id="3.50.50.60">
    <property type="entry name" value="FAD/NAD(P)-binding domain"/>
    <property type="match status" value="1"/>
</dbReference>
<keyword evidence="7" id="KW-1185">Reference proteome</keyword>
<dbReference type="Gene3D" id="3.30.560.10">
    <property type="entry name" value="Glucose Oxidase, domain 3"/>
    <property type="match status" value="1"/>
</dbReference>
<feature type="domain" description="Glucose-methanol-choline oxidoreductase N-terminal" evidence="5">
    <location>
        <begin position="303"/>
        <end position="317"/>
    </location>
</feature>
<dbReference type="Pfam" id="PF00732">
    <property type="entry name" value="GMC_oxred_N"/>
    <property type="match status" value="1"/>
</dbReference>
<evidence type="ECO:0000313" key="6">
    <source>
        <dbReference type="EMBL" id="KAJ3736656.1"/>
    </source>
</evidence>
<dbReference type="SUPFAM" id="SSF51905">
    <property type="entry name" value="FAD/NAD(P)-binding domain"/>
    <property type="match status" value="1"/>
</dbReference>
<proteinExistence type="inferred from homology"/>
<dbReference type="PIRSF" id="PIRSF000137">
    <property type="entry name" value="Alcohol_oxidase"/>
    <property type="match status" value="1"/>
</dbReference>
<feature type="binding site" evidence="4">
    <location>
        <position position="119"/>
    </location>
    <ligand>
        <name>FAD</name>
        <dbReference type="ChEBI" id="CHEBI:57692"/>
    </ligand>
</feature>
<dbReference type="GO" id="GO:0050660">
    <property type="term" value="F:flavin adenine dinucleotide binding"/>
    <property type="evidence" value="ECO:0007669"/>
    <property type="project" value="InterPro"/>
</dbReference>
<evidence type="ECO:0000256" key="3">
    <source>
        <dbReference type="PIRSR" id="PIRSR000137-1"/>
    </source>
</evidence>